<dbReference type="InParanoid" id="A0A1X7UP68"/>
<organism evidence="2">
    <name type="scientific">Amphimedon queenslandica</name>
    <name type="common">Sponge</name>
    <dbReference type="NCBI Taxonomy" id="400682"/>
    <lineage>
        <taxon>Eukaryota</taxon>
        <taxon>Metazoa</taxon>
        <taxon>Porifera</taxon>
        <taxon>Demospongiae</taxon>
        <taxon>Heteroscleromorpha</taxon>
        <taxon>Haplosclerida</taxon>
        <taxon>Niphatidae</taxon>
        <taxon>Amphimedon</taxon>
    </lineage>
</organism>
<reference evidence="2" key="1">
    <citation type="submission" date="2017-05" db="UniProtKB">
        <authorList>
            <consortium name="EnsemblMetazoa"/>
        </authorList>
    </citation>
    <scope>IDENTIFICATION</scope>
</reference>
<name>A0A1X7UP68_AMPQE</name>
<evidence type="ECO:0008006" key="3">
    <source>
        <dbReference type="Google" id="ProtNLM"/>
    </source>
</evidence>
<protein>
    <recommendedName>
        <fullName evidence="3">Ig-like domain-containing protein</fullName>
    </recommendedName>
</protein>
<feature type="chain" id="PRO_5012530432" description="Ig-like domain-containing protein" evidence="1">
    <location>
        <begin position="22"/>
        <end position="159"/>
    </location>
</feature>
<sequence length="159" mass="16817">MATTGIYWCLVLTGCLSLVSGEAVLTQSSPPYTPVCPNDELVVTCVTNGTVASTFWRHSSSSAIGRVTNAIRSTTTGSGGLLALSVTDIVNNTLTSTGTIQSLDASLNETTIGCSATLLNEAFVTFTIKMTVPAQVVNISWYQISTDSITIWWNNNKVS</sequence>
<feature type="signal peptide" evidence="1">
    <location>
        <begin position="1"/>
        <end position="21"/>
    </location>
</feature>
<keyword evidence="1" id="KW-0732">Signal</keyword>
<accession>A0A1X7UP68</accession>
<evidence type="ECO:0000313" key="2">
    <source>
        <dbReference type="EnsemblMetazoa" id="Aqu2.1.29309_001"/>
    </source>
</evidence>
<proteinExistence type="predicted"/>
<dbReference type="AlphaFoldDB" id="A0A1X7UP68"/>
<evidence type="ECO:0000256" key="1">
    <source>
        <dbReference type="SAM" id="SignalP"/>
    </source>
</evidence>
<dbReference type="EnsemblMetazoa" id="Aqu2.1.29309_001">
    <property type="protein sequence ID" value="Aqu2.1.29309_001"/>
    <property type="gene ID" value="Aqu2.1.29309"/>
</dbReference>